<dbReference type="EMBL" id="CP041334">
    <property type="protein sequence ID" value="QKY72748.1"/>
    <property type="molecule type" value="Genomic_DNA"/>
</dbReference>
<evidence type="ECO:0000313" key="5">
    <source>
        <dbReference type="EMBL" id="WGE10955.1"/>
    </source>
</evidence>
<accession>A0A084EZ98</accession>
<keyword evidence="1" id="KW-0175">Coiled coil</keyword>
<feature type="transmembrane region" description="Helical" evidence="2">
    <location>
        <begin position="12"/>
        <end position="29"/>
    </location>
</feature>
<dbReference type="Proteomes" id="UP001222296">
    <property type="component" value="Chromosome"/>
</dbReference>
<keyword evidence="2" id="KW-0472">Membrane</keyword>
<dbReference type="EMBL" id="CP071491">
    <property type="protein sequence ID" value="QSX16203.1"/>
    <property type="molecule type" value="Genomic_DNA"/>
</dbReference>
<dbReference type="RefSeq" id="WP_021112571.1">
    <property type="nucleotide sequence ID" value="NZ_CP041334.1"/>
</dbReference>
<evidence type="ECO:0000313" key="3">
    <source>
        <dbReference type="EMBL" id="QKY72748.1"/>
    </source>
</evidence>
<keyword evidence="2" id="KW-0812">Transmembrane</keyword>
<dbReference type="AlphaFoldDB" id="A0A084EZ98"/>
<evidence type="ECO:0000313" key="4">
    <source>
        <dbReference type="EMBL" id="QSX16203.1"/>
    </source>
</evidence>
<dbReference type="NCBIfam" id="TIGR03752">
    <property type="entry name" value="conj_TIGR03752"/>
    <property type="match status" value="1"/>
</dbReference>
<feature type="coiled-coil region" evidence="1">
    <location>
        <begin position="69"/>
        <end position="103"/>
    </location>
</feature>
<name>A0A084EZ98_GLAPU</name>
<reference evidence="5" key="3">
    <citation type="submission" date="2023-04" db="EMBL/GenBank/DDBJ databases">
        <title>Molecular characterization of the Integrative and Conjugative elements harboring multidrug-resistance gene from Glaesserella (Haemophilus) parasuis.</title>
        <authorList>
            <person name="Che Y."/>
            <person name="Zhou L."/>
        </authorList>
    </citation>
    <scope>NUCLEOTIDE SEQUENCE</scope>
    <source>
        <strain evidence="5">Z44</strain>
    </source>
</reference>
<organism evidence="3 6">
    <name type="scientific">Glaesserella parasuis</name>
    <name type="common">Haemophilus parasuis</name>
    <dbReference type="NCBI Taxonomy" id="738"/>
    <lineage>
        <taxon>Bacteria</taxon>
        <taxon>Pseudomonadati</taxon>
        <taxon>Pseudomonadota</taxon>
        <taxon>Gammaproteobacteria</taxon>
        <taxon>Pasteurellales</taxon>
        <taxon>Pasteurellaceae</taxon>
        <taxon>Glaesserella</taxon>
    </lineage>
</organism>
<evidence type="ECO:0000256" key="1">
    <source>
        <dbReference type="SAM" id="Coils"/>
    </source>
</evidence>
<dbReference type="Proteomes" id="UP000509790">
    <property type="component" value="Chromosome"/>
</dbReference>
<dbReference type="EMBL" id="CP121769">
    <property type="protein sequence ID" value="WGE10955.1"/>
    <property type="molecule type" value="Genomic_DNA"/>
</dbReference>
<evidence type="ECO:0000313" key="6">
    <source>
        <dbReference type="Proteomes" id="UP000509790"/>
    </source>
</evidence>
<dbReference type="InterPro" id="IPR021207">
    <property type="entry name" value="Integr_conj_element_PFL4705"/>
</dbReference>
<protein>
    <submittedName>
        <fullName evidence="3">TIGR03752 family integrating conjugative element protein</fullName>
    </submittedName>
</protein>
<dbReference type="GeneID" id="66619405"/>
<dbReference type="Proteomes" id="UP000662736">
    <property type="component" value="Chromosome"/>
</dbReference>
<dbReference type="OrthoDB" id="7061550at2"/>
<evidence type="ECO:0000256" key="2">
    <source>
        <dbReference type="SAM" id="Phobius"/>
    </source>
</evidence>
<reference evidence="3 6" key="1">
    <citation type="submission" date="2019-06" db="EMBL/GenBank/DDBJ databases">
        <title>Complete genome sequence of Haemophilus parasuis HPS412.</title>
        <authorList>
            <person name="Yang S."/>
            <person name="Huang C."/>
        </authorList>
    </citation>
    <scope>NUCLEOTIDE SEQUENCE [LARGE SCALE GENOMIC DNA]</scope>
    <source>
        <strain evidence="3 6">HPS412</strain>
    </source>
</reference>
<sequence>MSTVKSNGLLKIIVPIVVFAFAFILFVTYKNNQNNQVSQNEASDVVYDLTETEQKELGLTAGDTPHDTLKTLLGAVKETKAEVQRTNEENERLKKENQALKIQSYDVSRQIDDAIQTKQQELMADFERRFREVTDRFSNLSNDTPSSNDIPIGLGMEGESQFNSSHSNTGNAYPDEGSQSAVKWIKPSDVTLTDRNGKPVSSNFTGETVATFPNPFKALDDSTLGQAAVELHGQPNSREKQTKKPFYTLPANSTLMGSVAMTALLGRVPIDGNVTDPYPFKVVIGRENLMANGIQLPDVEGAIVSGTASGDWTLSCVKGNVDSITFVFSDGRIATQENQGSNNGKSLGWLSNPNGLPCIPGERKTNAPEYLSSQFLLSAAGATAQSMAQSQTTTVVDGNSVVGAVTGSQGKYILGQALGGGLKEMENWFRQRYGQMFDAIYVPPGQAVAVHISQSINIDYDSAARKVKYPKNSGTSQID</sequence>
<gene>
    <name evidence="3" type="ORF">FLK62_05440</name>
    <name evidence="4" type="ORF">J1G54_07355</name>
    <name evidence="5" type="ORF">QBL01_05110</name>
</gene>
<proteinExistence type="predicted"/>
<keyword evidence="2" id="KW-1133">Transmembrane helix</keyword>
<reference evidence="4" key="2">
    <citation type="submission" date="2021-03" db="EMBL/GenBank/DDBJ databases">
        <title>Characterization of a novel Integrative Conjugative Element in Glaesserella parasuis.</title>
        <authorList>
            <person name="Hu G."/>
            <person name="Sun H."/>
        </authorList>
    </citation>
    <scope>NUCLEOTIDE SEQUENCE</scope>
    <source>
        <strain evidence="4">GHP1807</strain>
    </source>
</reference>